<evidence type="ECO:0000313" key="3">
    <source>
        <dbReference type="Proteomes" id="UP000886520"/>
    </source>
</evidence>
<organism evidence="2 3">
    <name type="scientific">Adiantum capillus-veneris</name>
    <name type="common">Maidenhair fern</name>
    <dbReference type="NCBI Taxonomy" id="13818"/>
    <lineage>
        <taxon>Eukaryota</taxon>
        <taxon>Viridiplantae</taxon>
        <taxon>Streptophyta</taxon>
        <taxon>Embryophyta</taxon>
        <taxon>Tracheophyta</taxon>
        <taxon>Polypodiopsida</taxon>
        <taxon>Polypodiidae</taxon>
        <taxon>Polypodiales</taxon>
        <taxon>Pteridineae</taxon>
        <taxon>Pteridaceae</taxon>
        <taxon>Vittarioideae</taxon>
        <taxon>Adiantum</taxon>
    </lineage>
</organism>
<reference evidence="2" key="1">
    <citation type="submission" date="2021-01" db="EMBL/GenBank/DDBJ databases">
        <title>Adiantum capillus-veneris genome.</title>
        <authorList>
            <person name="Fang Y."/>
            <person name="Liao Q."/>
        </authorList>
    </citation>
    <scope>NUCLEOTIDE SEQUENCE</scope>
    <source>
        <strain evidence="2">H3</strain>
        <tissue evidence="2">Leaf</tissue>
    </source>
</reference>
<evidence type="ECO:0000259" key="1">
    <source>
        <dbReference type="Pfam" id="PF06985"/>
    </source>
</evidence>
<keyword evidence="3" id="KW-1185">Reference proteome</keyword>
<dbReference type="AlphaFoldDB" id="A0A9D4UND2"/>
<comment type="caution">
    <text evidence="2">The sequence shown here is derived from an EMBL/GenBank/DDBJ whole genome shotgun (WGS) entry which is preliminary data.</text>
</comment>
<dbReference type="Proteomes" id="UP000886520">
    <property type="component" value="Chromosome 13"/>
</dbReference>
<dbReference type="EMBL" id="JABFUD020000013">
    <property type="protein sequence ID" value="KAI5071113.1"/>
    <property type="molecule type" value="Genomic_DNA"/>
</dbReference>
<gene>
    <name evidence="2" type="ORF">GOP47_0013364</name>
</gene>
<feature type="domain" description="Heterokaryon incompatibility" evidence="1">
    <location>
        <begin position="41"/>
        <end position="89"/>
    </location>
</feature>
<name>A0A9D4UND2_ADICA</name>
<sequence>MEPRCPHIVYGCAEMVHDGVFKDANFLDDNPIFFDDPQTCKEAPECYHHLLAFFRLLLGEGVKAVWFDSLCINRFMNDEKKRKIARMGEYDEHSKG</sequence>
<accession>A0A9D4UND2</accession>
<evidence type="ECO:0000313" key="2">
    <source>
        <dbReference type="EMBL" id="KAI5071113.1"/>
    </source>
</evidence>
<dbReference type="InterPro" id="IPR010730">
    <property type="entry name" value="HET"/>
</dbReference>
<dbReference type="Pfam" id="PF06985">
    <property type="entry name" value="HET"/>
    <property type="match status" value="1"/>
</dbReference>
<dbReference type="OrthoDB" id="1998621at2759"/>
<protein>
    <recommendedName>
        <fullName evidence="1">Heterokaryon incompatibility domain-containing protein</fullName>
    </recommendedName>
</protein>
<proteinExistence type="predicted"/>